<dbReference type="GO" id="GO:1902600">
    <property type="term" value="P:proton transmembrane transport"/>
    <property type="evidence" value="ECO:0007669"/>
    <property type="project" value="InterPro"/>
</dbReference>
<evidence type="ECO:0000259" key="9">
    <source>
        <dbReference type="Pfam" id="PF00999"/>
    </source>
</evidence>
<keyword evidence="6 8" id="KW-0472">Membrane</keyword>
<feature type="transmembrane region" description="Helical" evidence="8">
    <location>
        <begin position="127"/>
        <end position="150"/>
    </location>
</feature>
<dbReference type="GO" id="GO:0015297">
    <property type="term" value="F:antiporter activity"/>
    <property type="evidence" value="ECO:0007669"/>
    <property type="project" value="InterPro"/>
</dbReference>
<comment type="subcellular location">
    <subcellularLocation>
        <location evidence="1">Membrane</location>
        <topology evidence="1">Multi-pass membrane protein</topology>
    </subcellularLocation>
</comment>
<evidence type="ECO:0000256" key="6">
    <source>
        <dbReference type="ARBA" id="ARBA00023136"/>
    </source>
</evidence>
<keyword evidence="2" id="KW-0813">Transport</keyword>
<reference evidence="10" key="2">
    <citation type="submission" date="2023-05" db="EMBL/GenBank/DDBJ databases">
        <authorList>
            <consortium name="Lawrence Berkeley National Laboratory"/>
            <person name="Steindorff A."/>
            <person name="Hensen N."/>
            <person name="Bonometti L."/>
            <person name="Westerberg I."/>
            <person name="Brannstrom I.O."/>
            <person name="Guillou S."/>
            <person name="Cros-Aarteil S."/>
            <person name="Calhoun S."/>
            <person name="Haridas S."/>
            <person name="Kuo A."/>
            <person name="Mondo S."/>
            <person name="Pangilinan J."/>
            <person name="Riley R."/>
            <person name="Labutti K."/>
            <person name="Andreopoulos B."/>
            <person name="Lipzen A."/>
            <person name="Chen C."/>
            <person name="Yanf M."/>
            <person name="Daum C."/>
            <person name="Ng V."/>
            <person name="Clum A."/>
            <person name="Ohm R."/>
            <person name="Martin F."/>
            <person name="Silar P."/>
            <person name="Natvig D."/>
            <person name="Lalanne C."/>
            <person name="Gautier V."/>
            <person name="Ament-Velasquez S.L."/>
            <person name="Kruys A."/>
            <person name="Hutchinson M.I."/>
            <person name="Powell A.J."/>
            <person name="Barry K."/>
            <person name="Miller A.N."/>
            <person name="Grigoriev I.V."/>
            <person name="Debuchy R."/>
            <person name="Gladieux P."/>
            <person name="Thoren M.H."/>
            <person name="Johannesson H."/>
        </authorList>
    </citation>
    <scope>NUCLEOTIDE SEQUENCE</scope>
    <source>
        <strain evidence="10">CBS 538.74</strain>
    </source>
</reference>
<evidence type="ECO:0000256" key="1">
    <source>
        <dbReference type="ARBA" id="ARBA00004141"/>
    </source>
</evidence>
<evidence type="ECO:0000256" key="4">
    <source>
        <dbReference type="ARBA" id="ARBA00022989"/>
    </source>
</evidence>
<gene>
    <name evidence="10" type="ORF">C8A00DRAFT_30010</name>
</gene>
<comment type="caution">
    <text evidence="10">The sequence shown here is derived from an EMBL/GenBank/DDBJ whole genome shotgun (WGS) entry which is preliminary data.</text>
</comment>
<dbReference type="EMBL" id="MU856856">
    <property type="protein sequence ID" value="KAK4157032.1"/>
    <property type="molecule type" value="Genomic_DNA"/>
</dbReference>
<feature type="domain" description="Cation/H+ exchanger transmembrane" evidence="9">
    <location>
        <begin position="43"/>
        <end position="430"/>
    </location>
</feature>
<feature type="transmembrane region" description="Helical" evidence="8">
    <location>
        <begin position="162"/>
        <end position="187"/>
    </location>
</feature>
<feature type="transmembrane region" description="Helical" evidence="8">
    <location>
        <begin position="199"/>
        <end position="223"/>
    </location>
</feature>
<feature type="transmembrane region" description="Helical" evidence="8">
    <location>
        <begin position="62"/>
        <end position="83"/>
    </location>
</feature>
<protein>
    <submittedName>
        <fullName evidence="10">K(+)/H(+) antiporter</fullName>
    </submittedName>
</protein>
<sequence length="895" mass="95409">MAGGASTNGTGAPPQAGVLEGVNPIAYSPGNPIMLFIVQAVIVIIFCQLLHYPLRLLNQPRVIAEVIGGILLGPTVMMRIPGFKATIFPADSMPVFNNVANLGLLVFLFLVALEVDIRLFTQNWKAALSVGMAGMILPFGLGFAIAWGIYHQFPIGTTHVPIGFGVFGLFIGTALAITAFPVLCRILSELNLLRSNVGVTVLAAGIGNDVTGWILLALCVALVNNSNGLAALWALLCCIGWTLMLVFVVRPPFIWALRRTGSLQNGPTQGMVALTMLMVLASAWFTGIIGVHPIFGAFLIGLICPHDGGFAIKLTEKIEDLISVLFLPLYFALSGLNTNLGLLKDGITWAYVIGIIVCAFVGKIAGGTLAARANKLLWRESFTIGCLMSCKGLVELIVLNIGLQAGILSETTFSMFVVMALVTTVATTPLTKALYPPWYQKKVEKWRRGEIDWDGNSTEHTEPGHGGNAQKPVESQIRRLMVHLRLDSLPSLFTFITLLSPENVPVSAHPDAAEDASGSNEVQIRKRPLEVHGLRVIELTDRTSSVMHLTEGEDFYSLRDPVVNAFRTFSQLHDVAVSGRVAVVPADAYAETLMSQASEVSSDFALIPWGEYGSVSEDQSFPVAMSASERFRSSTHLDFISQTLQKAAHTCNAGVFIDNGFGGVTKPVDRPELARTRSALSIRSHRAELAALPVFNKSHHIFLPYFGGPDDRVAVRIVLQLAKNQHVTASIIHLKWPVVTAAEPEASGSSPNPKAAAAATAQDLNARQEQEDAVFFATMHASLPSDLFSRVVFSETDLSSAASALSEIVALAQRTVGQGPKNAGDVVVLGRRNARLGDASSAAAAEVAVSGGSSPDLKRTVGAVAEQLVTAGVKASVLVVQAGGMGGRKGLDSYA</sequence>
<feature type="transmembrane region" description="Helical" evidence="8">
    <location>
        <begin position="229"/>
        <end position="249"/>
    </location>
</feature>
<keyword evidence="5" id="KW-0406">Ion transport</keyword>
<feature type="region of interest" description="Disordered" evidence="7">
    <location>
        <begin position="743"/>
        <end position="763"/>
    </location>
</feature>
<evidence type="ECO:0000256" key="3">
    <source>
        <dbReference type="ARBA" id="ARBA00022692"/>
    </source>
</evidence>
<dbReference type="Pfam" id="PF00999">
    <property type="entry name" value="Na_H_Exchanger"/>
    <property type="match status" value="1"/>
</dbReference>
<evidence type="ECO:0000313" key="11">
    <source>
        <dbReference type="Proteomes" id="UP001302745"/>
    </source>
</evidence>
<evidence type="ECO:0000256" key="8">
    <source>
        <dbReference type="SAM" id="Phobius"/>
    </source>
</evidence>
<dbReference type="Proteomes" id="UP001302745">
    <property type="component" value="Unassembled WGS sequence"/>
</dbReference>
<evidence type="ECO:0000256" key="5">
    <source>
        <dbReference type="ARBA" id="ARBA00023065"/>
    </source>
</evidence>
<name>A0AAN6VTK0_9PEZI</name>
<feature type="transmembrane region" description="Helical" evidence="8">
    <location>
        <begin position="382"/>
        <end position="407"/>
    </location>
</feature>
<keyword evidence="11" id="KW-1185">Reference proteome</keyword>
<feature type="transmembrane region" description="Helical" evidence="8">
    <location>
        <begin position="95"/>
        <end position="115"/>
    </location>
</feature>
<feature type="transmembrane region" description="Helical" evidence="8">
    <location>
        <begin position="413"/>
        <end position="435"/>
    </location>
</feature>
<dbReference type="AlphaFoldDB" id="A0AAN6VTK0"/>
<feature type="transmembrane region" description="Helical" evidence="8">
    <location>
        <begin position="324"/>
        <end position="343"/>
    </location>
</feature>
<organism evidence="10 11">
    <name type="scientific">Chaetomidium leptoderma</name>
    <dbReference type="NCBI Taxonomy" id="669021"/>
    <lineage>
        <taxon>Eukaryota</taxon>
        <taxon>Fungi</taxon>
        <taxon>Dikarya</taxon>
        <taxon>Ascomycota</taxon>
        <taxon>Pezizomycotina</taxon>
        <taxon>Sordariomycetes</taxon>
        <taxon>Sordariomycetidae</taxon>
        <taxon>Sordariales</taxon>
        <taxon>Chaetomiaceae</taxon>
        <taxon>Chaetomidium</taxon>
    </lineage>
</organism>
<dbReference type="PANTHER" id="PTHR32468:SF0">
    <property type="entry name" value="K(+)_H(+) ANTIPORTER 1"/>
    <property type="match status" value="1"/>
</dbReference>
<evidence type="ECO:0000256" key="7">
    <source>
        <dbReference type="SAM" id="MobiDB-lite"/>
    </source>
</evidence>
<accession>A0AAN6VTK0</accession>
<evidence type="ECO:0000313" key="10">
    <source>
        <dbReference type="EMBL" id="KAK4157032.1"/>
    </source>
</evidence>
<feature type="transmembrane region" description="Helical" evidence="8">
    <location>
        <begin position="33"/>
        <end position="50"/>
    </location>
</feature>
<dbReference type="PANTHER" id="PTHR32468">
    <property type="entry name" value="CATION/H + ANTIPORTER"/>
    <property type="match status" value="1"/>
</dbReference>
<dbReference type="InterPro" id="IPR038770">
    <property type="entry name" value="Na+/solute_symporter_sf"/>
</dbReference>
<dbReference type="Gene3D" id="1.20.1530.20">
    <property type="match status" value="1"/>
</dbReference>
<keyword evidence="3 8" id="KW-0812">Transmembrane</keyword>
<dbReference type="InterPro" id="IPR050794">
    <property type="entry name" value="CPA2_transporter"/>
</dbReference>
<proteinExistence type="predicted"/>
<keyword evidence="4 8" id="KW-1133">Transmembrane helix</keyword>
<evidence type="ECO:0000256" key="2">
    <source>
        <dbReference type="ARBA" id="ARBA00022448"/>
    </source>
</evidence>
<feature type="transmembrane region" description="Helical" evidence="8">
    <location>
        <begin position="349"/>
        <end position="370"/>
    </location>
</feature>
<reference evidence="10" key="1">
    <citation type="journal article" date="2023" name="Mol. Phylogenet. Evol.">
        <title>Genome-scale phylogeny and comparative genomics of the fungal order Sordariales.</title>
        <authorList>
            <person name="Hensen N."/>
            <person name="Bonometti L."/>
            <person name="Westerberg I."/>
            <person name="Brannstrom I.O."/>
            <person name="Guillou S."/>
            <person name="Cros-Aarteil S."/>
            <person name="Calhoun S."/>
            <person name="Haridas S."/>
            <person name="Kuo A."/>
            <person name="Mondo S."/>
            <person name="Pangilinan J."/>
            <person name="Riley R."/>
            <person name="LaButti K."/>
            <person name="Andreopoulos B."/>
            <person name="Lipzen A."/>
            <person name="Chen C."/>
            <person name="Yan M."/>
            <person name="Daum C."/>
            <person name="Ng V."/>
            <person name="Clum A."/>
            <person name="Steindorff A."/>
            <person name="Ohm R.A."/>
            <person name="Martin F."/>
            <person name="Silar P."/>
            <person name="Natvig D.O."/>
            <person name="Lalanne C."/>
            <person name="Gautier V."/>
            <person name="Ament-Velasquez S.L."/>
            <person name="Kruys A."/>
            <person name="Hutchinson M.I."/>
            <person name="Powell A.J."/>
            <person name="Barry K."/>
            <person name="Miller A.N."/>
            <person name="Grigoriev I.V."/>
            <person name="Debuchy R."/>
            <person name="Gladieux P."/>
            <person name="Hiltunen Thoren M."/>
            <person name="Johannesson H."/>
        </authorList>
    </citation>
    <scope>NUCLEOTIDE SEQUENCE</scope>
    <source>
        <strain evidence="10">CBS 538.74</strain>
    </source>
</reference>
<dbReference type="GO" id="GO:0016020">
    <property type="term" value="C:membrane"/>
    <property type="evidence" value="ECO:0007669"/>
    <property type="project" value="UniProtKB-SubCell"/>
</dbReference>
<dbReference type="InterPro" id="IPR006153">
    <property type="entry name" value="Cation/H_exchanger_TM"/>
</dbReference>